<dbReference type="OrthoDB" id="2107166at2759"/>
<dbReference type="PANTHER" id="PTHR20932:SF8">
    <property type="entry name" value="LD22649P"/>
    <property type="match status" value="1"/>
</dbReference>
<dbReference type="EMBL" id="CADEBC010000535">
    <property type="protein sequence ID" value="CAB3248937.1"/>
    <property type="molecule type" value="Genomic_DNA"/>
</dbReference>
<dbReference type="InterPro" id="IPR036779">
    <property type="entry name" value="LysM_dom_sf"/>
</dbReference>
<gene>
    <name evidence="3" type="ORF">APLA_LOCUS11936</name>
</gene>
<dbReference type="AlphaFoldDB" id="A0A8S1AI41"/>
<organism evidence="3 4">
    <name type="scientific">Arctia plantaginis</name>
    <name type="common">Wood tiger moth</name>
    <name type="synonym">Phalaena plantaginis</name>
    <dbReference type="NCBI Taxonomy" id="874455"/>
    <lineage>
        <taxon>Eukaryota</taxon>
        <taxon>Metazoa</taxon>
        <taxon>Ecdysozoa</taxon>
        <taxon>Arthropoda</taxon>
        <taxon>Hexapoda</taxon>
        <taxon>Insecta</taxon>
        <taxon>Pterygota</taxon>
        <taxon>Neoptera</taxon>
        <taxon>Endopterygota</taxon>
        <taxon>Lepidoptera</taxon>
        <taxon>Glossata</taxon>
        <taxon>Ditrysia</taxon>
        <taxon>Noctuoidea</taxon>
        <taxon>Erebidae</taxon>
        <taxon>Arctiinae</taxon>
        <taxon>Arctia</taxon>
    </lineage>
</organism>
<dbReference type="SUPFAM" id="SSF54106">
    <property type="entry name" value="LysM domain"/>
    <property type="match status" value="1"/>
</dbReference>
<accession>A0A8S1AI41</accession>
<evidence type="ECO:0000256" key="1">
    <source>
        <dbReference type="SAM" id="MobiDB-lite"/>
    </source>
</evidence>
<dbReference type="InterPro" id="IPR018392">
    <property type="entry name" value="LysM"/>
</dbReference>
<sequence>MEEERLFDERVSIRDSARPLKKYGSTCNHMKRNEEYIKHVMAKGDTLQGIALKYGVTMEKIRRANRLFASDSLFLREYLLIPVTRDSPFYENGERVTELAPPNHRASIAGMPTRDFSPGSPDEKKSFDEFLNRLDSSLADIKKHVEKSKETSEFGKDLEDGFVRHRPQARLRQSASMTASTSYNEVIPPPLPPPPAALTQGLVAAETAQVCAVTINAMLLRSVDVTAVGSDHERDRAVPPLIVRPENSSTVDEWVRQLRVIFFTL</sequence>
<protein>
    <recommendedName>
        <fullName evidence="2">LysM domain-containing protein</fullName>
    </recommendedName>
</protein>
<dbReference type="SMART" id="SM00257">
    <property type="entry name" value="LysM"/>
    <property type="match status" value="1"/>
</dbReference>
<dbReference type="Gene3D" id="3.10.350.10">
    <property type="entry name" value="LysM domain"/>
    <property type="match status" value="1"/>
</dbReference>
<feature type="domain" description="LysM" evidence="2">
    <location>
        <begin position="37"/>
        <end position="81"/>
    </location>
</feature>
<proteinExistence type="predicted"/>
<dbReference type="CDD" id="cd00118">
    <property type="entry name" value="LysM"/>
    <property type="match status" value="1"/>
</dbReference>
<evidence type="ECO:0000313" key="3">
    <source>
        <dbReference type="EMBL" id="CAB3248937.1"/>
    </source>
</evidence>
<feature type="region of interest" description="Disordered" evidence="1">
    <location>
        <begin position="104"/>
        <end position="124"/>
    </location>
</feature>
<keyword evidence="4" id="KW-1185">Reference proteome</keyword>
<dbReference type="Proteomes" id="UP000494106">
    <property type="component" value="Unassembled WGS sequence"/>
</dbReference>
<evidence type="ECO:0000313" key="4">
    <source>
        <dbReference type="Proteomes" id="UP000494106"/>
    </source>
</evidence>
<comment type="caution">
    <text evidence="3">The sequence shown here is derived from an EMBL/GenBank/DDBJ whole genome shotgun (WGS) entry which is preliminary data.</text>
</comment>
<dbReference type="PANTHER" id="PTHR20932">
    <property type="entry name" value="LYSM AND PUTATIVE PEPTIDOGLYCAN-BINDING DOMAIN-CONTAINING PROTEIN"/>
    <property type="match status" value="1"/>
</dbReference>
<dbReference type="Pfam" id="PF01476">
    <property type="entry name" value="LysM"/>
    <property type="match status" value="1"/>
</dbReference>
<dbReference type="PROSITE" id="PS51782">
    <property type="entry name" value="LYSM"/>
    <property type="match status" value="1"/>
</dbReference>
<reference evidence="3 4" key="1">
    <citation type="submission" date="2020-04" db="EMBL/GenBank/DDBJ databases">
        <authorList>
            <person name="Wallbank WR R."/>
            <person name="Pardo Diaz C."/>
            <person name="Kozak K."/>
            <person name="Martin S."/>
            <person name="Jiggins C."/>
            <person name="Moest M."/>
            <person name="Warren A I."/>
            <person name="Byers J.R.P. K."/>
            <person name="Montejo-Kovacevich G."/>
            <person name="Yen C E."/>
        </authorList>
    </citation>
    <scope>NUCLEOTIDE SEQUENCE [LARGE SCALE GENOMIC DNA]</scope>
</reference>
<evidence type="ECO:0000259" key="2">
    <source>
        <dbReference type="PROSITE" id="PS51782"/>
    </source>
</evidence>
<dbReference type="InterPro" id="IPR045030">
    <property type="entry name" value="LYSM1-4"/>
</dbReference>
<name>A0A8S1AI41_ARCPL</name>